<protein>
    <recommendedName>
        <fullName evidence="10">Nephrin</fullName>
    </recommendedName>
</protein>
<dbReference type="PROSITE" id="PS50853">
    <property type="entry name" value="FN3"/>
    <property type="match status" value="1"/>
</dbReference>
<name>A0A9Q0RNT0_BLOTA</name>
<dbReference type="SUPFAM" id="SSF48726">
    <property type="entry name" value="Immunoglobulin"/>
    <property type="match status" value="3"/>
</dbReference>
<comment type="caution">
    <text evidence="8">The sequence shown here is derived from an EMBL/GenBank/DDBJ whole genome shotgun (WGS) entry which is preliminary data.</text>
</comment>
<dbReference type="Gene3D" id="2.60.40.10">
    <property type="entry name" value="Immunoglobulins"/>
    <property type="match status" value="3"/>
</dbReference>
<reference evidence="8" key="1">
    <citation type="submission" date="2022-12" db="EMBL/GenBank/DDBJ databases">
        <title>Genome assemblies of Blomia tropicalis.</title>
        <authorList>
            <person name="Cui Y."/>
        </authorList>
    </citation>
    <scope>NUCLEOTIDE SEQUENCE</scope>
    <source>
        <tissue evidence="8">Adult mites</tissue>
    </source>
</reference>
<dbReference type="InterPro" id="IPR036116">
    <property type="entry name" value="FN3_sf"/>
</dbReference>
<dbReference type="InterPro" id="IPR003961">
    <property type="entry name" value="FN3_dom"/>
</dbReference>
<gene>
    <name evidence="8" type="ORF">RDWZM_001273</name>
</gene>
<evidence type="ECO:0000256" key="5">
    <source>
        <dbReference type="SAM" id="Phobius"/>
    </source>
</evidence>
<dbReference type="GO" id="GO:0016020">
    <property type="term" value="C:membrane"/>
    <property type="evidence" value="ECO:0007669"/>
    <property type="project" value="UniProtKB-SubCell"/>
</dbReference>
<dbReference type="SMART" id="SM00408">
    <property type="entry name" value="IGc2"/>
    <property type="match status" value="1"/>
</dbReference>
<dbReference type="PROSITE" id="PS50835">
    <property type="entry name" value="IG_LIKE"/>
    <property type="match status" value="3"/>
</dbReference>
<feature type="domain" description="Ig-like" evidence="6">
    <location>
        <begin position="101"/>
        <end position="197"/>
    </location>
</feature>
<evidence type="ECO:0000256" key="2">
    <source>
        <dbReference type="ARBA" id="ARBA00023136"/>
    </source>
</evidence>
<feature type="non-terminal residue" evidence="8">
    <location>
        <position position="1"/>
    </location>
</feature>
<dbReference type="InterPro" id="IPR036179">
    <property type="entry name" value="Ig-like_dom_sf"/>
</dbReference>
<dbReference type="EMBL" id="JAPWDV010000001">
    <property type="protein sequence ID" value="KAJ6222728.1"/>
    <property type="molecule type" value="Genomic_DNA"/>
</dbReference>
<proteinExistence type="predicted"/>
<evidence type="ECO:0000256" key="4">
    <source>
        <dbReference type="SAM" id="MobiDB-lite"/>
    </source>
</evidence>
<dbReference type="SUPFAM" id="SSF49265">
    <property type="entry name" value="Fibronectin type III"/>
    <property type="match status" value="1"/>
</dbReference>
<keyword evidence="5" id="KW-0812">Transmembrane</keyword>
<dbReference type="InterPro" id="IPR003598">
    <property type="entry name" value="Ig_sub2"/>
</dbReference>
<feature type="transmembrane region" description="Helical" evidence="5">
    <location>
        <begin position="433"/>
        <end position="454"/>
    </location>
</feature>
<keyword evidence="2 5" id="KW-0472">Membrane</keyword>
<dbReference type="InterPro" id="IPR003599">
    <property type="entry name" value="Ig_sub"/>
</dbReference>
<feature type="domain" description="Fibronectin type-III" evidence="7">
    <location>
        <begin position="301"/>
        <end position="396"/>
    </location>
</feature>
<evidence type="ECO:0000313" key="8">
    <source>
        <dbReference type="EMBL" id="KAJ6222728.1"/>
    </source>
</evidence>
<sequence>RPLDVRIITVHRPVVAGRSVTINCESNGSKPPALLSWWKGSRRLEGAIEEVSSDENRTISTLQFVPDTDDNGRVLSCRADHSVLPDSALEDSWILRVLFAPKLTISFGAAIQHDQIREGSNVSFECHVAANPSVSEIGWMFENRRLTVDNSDHFGGKVQIKENTLMIFNVNRRHSGRYRCVTGNAQGEGQSDDILLKVQYVPVCKTEQRTLFGVGKREPIQVPCTVDSNPPEVTFRWMFNNSYDVWKMTNFTQPNAPNVVTSVVTYAPLNKYGYGQLLCWASNVLGEQPEPCVFNVIPAGQPQPLRNCVLRNQSNDGLVVYCDPGDDGGLDQQFFLEVFQAEQGQLWANLSLTETPVEFVVTNVPVATTFVLVLYASNAKGRSNYVTLSASTMPPGGRGSGWKIESINYLFIYKQSYITEFLKFTADFGIKPVIYILIAVVCSLVVAACAIMIVSRVRTITKSKGRHEPLPSSQSINKINTNSNNGSQANELDKLAVDSSALSMYDMGPIAGPSGLGACPDLFENQEIMTNSSSLYDDSSNIPMNPIYGKTYNPSLLGDGTTATPTSPSTHSSQMANVFIKNSLMPMESTTSSLESGPPPLYHSVYNNFATWNHGKASIDQQLRQMPQSDDLLLMDVSYYGAANSPNHTLLSMSSPNATWMGTSNTMSVPFHHAQQFNSNGIGSGEVLVSSNTVLVASPHVSTNSHATGGAVPYLNGSVSLVDSNSTHSTGLIYTGTIDKDGETIRMKAENGEPSNVNENNQFNGMTPNSPSNQERRLAEESAVLSTPV</sequence>
<evidence type="ECO:0000259" key="6">
    <source>
        <dbReference type="PROSITE" id="PS50835"/>
    </source>
</evidence>
<evidence type="ECO:0000259" key="7">
    <source>
        <dbReference type="PROSITE" id="PS50853"/>
    </source>
</evidence>
<dbReference type="InterPro" id="IPR013162">
    <property type="entry name" value="CD80_C2-set"/>
</dbReference>
<accession>A0A9Q0RNT0</accession>
<feature type="region of interest" description="Disordered" evidence="4">
    <location>
        <begin position="464"/>
        <end position="490"/>
    </location>
</feature>
<keyword evidence="3" id="KW-1015">Disulfide bond</keyword>
<dbReference type="PANTHER" id="PTHR23278">
    <property type="entry name" value="SIDESTEP PROTEIN"/>
    <property type="match status" value="1"/>
</dbReference>
<keyword evidence="9" id="KW-1185">Reference proteome</keyword>
<feature type="compositionally biased region" description="Polar residues" evidence="4">
    <location>
        <begin position="471"/>
        <end position="490"/>
    </location>
</feature>
<evidence type="ECO:0000256" key="1">
    <source>
        <dbReference type="ARBA" id="ARBA00004167"/>
    </source>
</evidence>
<feature type="region of interest" description="Disordered" evidence="4">
    <location>
        <begin position="751"/>
        <end position="789"/>
    </location>
</feature>
<dbReference type="Pfam" id="PF08205">
    <property type="entry name" value="C2-set_2"/>
    <property type="match status" value="1"/>
</dbReference>
<dbReference type="PANTHER" id="PTHR23278:SF19">
    <property type="entry name" value="OBSCURIN"/>
    <property type="match status" value="1"/>
</dbReference>
<feature type="compositionally biased region" description="Polar residues" evidence="4">
    <location>
        <begin position="753"/>
        <end position="773"/>
    </location>
</feature>
<keyword evidence="5" id="KW-1133">Transmembrane helix</keyword>
<evidence type="ECO:0000313" key="9">
    <source>
        <dbReference type="Proteomes" id="UP001142055"/>
    </source>
</evidence>
<feature type="domain" description="Ig-like" evidence="6">
    <location>
        <begin position="202"/>
        <end position="283"/>
    </location>
</feature>
<dbReference type="InterPro" id="IPR013783">
    <property type="entry name" value="Ig-like_fold"/>
</dbReference>
<evidence type="ECO:0008006" key="10">
    <source>
        <dbReference type="Google" id="ProtNLM"/>
    </source>
</evidence>
<dbReference type="InterPro" id="IPR007110">
    <property type="entry name" value="Ig-like_dom"/>
</dbReference>
<dbReference type="AlphaFoldDB" id="A0A9Q0RNT0"/>
<organism evidence="8 9">
    <name type="scientific">Blomia tropicalis</name>
    <name type="common">Mite</name>
    <dbReference type="NCBI Taxonomy" id="40697"/>
    <lineage>
        <taxon>Eukaryota</taxon>
        <taxon>Metazoa</taxon>
        <taxon>Ecdysozoa</taxon>
        <taxon>Arthropoda</taxon>
        <taxon>Chelicerata</taxon>
        <taxon>Arachnida</taxon>
        <taxon>Acari</taxon>
        <taxon>Acariformes</taxon>
        <taxon>Sarcoptiformes</taxon>
        <taxon>Astigmata</taxon>
        <taxon>Glycyphagoidea</taxon>
        <taxon>Echimyopodidae</taxon>
        <taxon>Blomia</taxon>
    </lineage>
</organism>
<dbReference type="Proteomes" id="UP001142055">
    <property type="component" value="Chromosome 1"/>
</dbReference>
<dbReference type="Pfam" id="PF13927">
    <property type="entry name" value="Ig_3"/>
    <property type="match status" value="1"/>
</dbReference>
<dbReference type="SMART" id="SM00409">
    <property type="entry name" value="IG"/>
    <property type="match status" value="2"/>
</dbReference>
<evidence type="ECO:0000256" key="3">
    <source>
        <dbReference type="ARBA" id="ARBA00023157"/>
    </source>
</evidence>
<comment type="subcellular location">
    <subcellularLocation>
        <location evidence="1">Membrane</location>
        <topology evidence="1">Single-pass membrane protein</topology>
    </subcellularLocation>
</comment>
<feature type="domain" description="Ig-like" evidence="6">
    <location>
        <begin position="2"/>
        <end position="90"/>
    </location>
</feature>